<evidence type="ECO:0000313" key="6">
    <source>
        <dbReference type="Proteomes" id="UP000198287"/>
    </source>
</evidence>
<dbReference type="GO" id="GO:0005997">
    <property type="term" value="P:xylulose metabolic process"/>
    <property type="evidence" value="ECO:0007669"/>
    <property type="project" value="TreeGrafter"/>
</dbReference>
<dbReference type="Pfam" id="PF00106">
    <property type="entry name" value="adh_short"/>
    <property type="match status" value="1"/>
</dbReference>
<evidence type="ECO:0000259" key="4">
    <source>
        <dbReference type="SMART" id="SM00822"/>
    </source>
</evidence>
<dbReference type="PRINTS" id="PR00080">
    <property type="entry name" value="SDRFAMILY"/>
</dbReference>
<dbReference type="OMA" id="MEWAQYN"/>
<dbReference type="STRING" id="158441.A0A226DFJ7"/>
<comment type="caution">
    <text evidence="5">The sequence shown here is derived from an EMBL/GenBank/DDBJ whole genome shotgun (WGS) entry which is preliminary data.</text>
</comment>
<dbReference type="GO" id="GO:0004090">
    <property type="term" value="F:carbonyl reductase (NADPH) activity"/>
    <property type="evidence" value="ECO:0007669"/>
    <property type="project" value="TreeGrafter"/>
</dbReference>
<dbReference type="OrthoDB" id="1393670at2759"/>
<dbReference type="PANTHER" id="PTHR44252">
    <property type="entry name" value="D-ERYTHRULOSE REDUCTASE"/>
    <property type="match status" value="1"/>
</dbReference>
<organism evidence="5 6">
    <name type="scientific">Folsomia candida</name>
    <name type="common">Springtail</name>
    <dbReference type="NCBI Taxonomy" id="158441"/>
    <lineage>
        <taxon>Eukaryota</taxon>
        <taxon>Metazoa</taxon>
        <taxon>Ecdysozoa</taxon>
        <taxon>Arthropoda</taxon>
        <taxon>Hexapoda</taxon>
        <taxon>Collembola</taxon>
        <taxon>Entomobryomorpha</taxon>
        <taxon>Isotomoidea</taxon>
        <taxon>Isotomidae</taxon>
        <taxon>Proisotominae</taxon>
        <taxon>Folsomia</taxon>
    </lineage>
</organism>
<protein>
    <submittedName>
        <fullName evidence="5">D-erythrulose reductase</fullName>
    </submittedName>
</protein>
<comment type="similarity">
    <text evidence="1 3">Belongs to the short-chain dehydrogenases/reductases (SDR) family.</text>
</comment>
<dbReference type="Gene3D" id="3.40.50.720">
    <property type="entry name" value="NAD(P)-binding Rossmann-like Domain"/>
    <property type="match status" value="1"/>
</dbReference>
<dbReference type="InterPro" id="IPR036291">
    <property type="entry name" value="NAD(P)-bd_dom_sf"/>
</dbReference>
<proteinExistence type="inferred from homology"/>
<keyword evidence="2" id="KW-0521">NADP</keyword>
<dbReference type="InterPro" id="IPR002347">
    <property type="entry name" value="SDR_fam"/>
</dbReference>
<dbReference type="GO" id="GO:0006006">
    <property type="term" value="P:glucose metabolic process"/>
    <property type="evidence" value="ECO:0007669"/>
    <property type="project" value="TreeGrafter"/>
</dbReference>
<name>A0A226DFJ7_FOLCA</name>
<dbReference type="PANTHER" id="PTHR44252:SF3">
    <property type="entry name" value="D-ERYTHRULOSE REDUCTASE-RELATED"/>
    <property type="match status" value="1"/>
</dbReference>
<feature type="domain" description="Ketoreductase" evidence="4">
    <location>
        <begin position="10"/>
        <end position="200"/>
    </location>
</feature>
<keyword evidence="6" id="KW-1185">Reference proteome</keyword>
<dbReference type="AlphaFoldDB" id="A0A226DFJ7"/>
<dbReference type="GO" id="GO:0050038">
    <property type="term" value="F:L-xylulose reductase (NADPH) activity"/>
    <property type="evidence" value="ECO:0007669"/>
    <property type="project" value="TreeGrafter"/>
</dbReference>
<evidence type="ECO:0000256" key="1">
    <source>
        <dbReference type="ARBA" id="ARBA00006484"/>
    </source>
</evidence>
<evidence type="ECO:0000256" key="2">
    <source>
        <dbReference type="ARBA" id="ARBA00022857"/>
    </source>
</evidence>
<dbReference type="EMBL" id="LNIX01000022">
    <property type="protein sequence ID" value="OXA43477.1"/>
    <property type="molecule type" value="Genomic_DNA"/>
</dbReference>
<dbReference type="PRINTS" id="PR00081">
    <property type="entry name" value="GDHRDH"/>
</dbReference>
<dbReference type="FunFam" id="3.40.50.720:FF:000084">
    <property type="entry name" value="Short-chain dehydrogenase reductase"/>
    <property type="match status" value="1"/>
</dbReference>
<evidence type="ECO:0000313" key="5">
    <source>
        <dbReference type="EMBL" id="OXA43477.1"/>
    </source>
</evidence>
<evidence type="ECO:0000256" key="3">
    <source>
        <dbReference type="RuleBase" id="RU000363"/>
    </source>
</evidence>
<sequence>MALEISFKGKHVLVTGAGNGIGLALCEKLWSGGAHVVALDKCDQSLDKLVAKCPGVVPVCVDLLDWEGTRLALNEVLNEPLHGLVNNAGIGGAATFMKTTPAILDPVIGLNVKAIVNVSQVVVGQAIAAGRGCNIVNVSSLASRFPTRASCPYNLSKAGVDMLTKSMAFELGRHKIRVNSVNPNIVMTALAEEWMRAGDGAVLKGKLVGRTPLGRVGAVSEVVDTILFLLSDSAPMIHGQSVFVDGGFSAA</sequence>
<dbReference type="InterPro" id="IPR057326">
    <property type="entry name" value="KR_dom"/>
</dbReference>
<dbReference type="InterPro" id="IPR051737">
    <property type="entry name" value="L-xylulose/Carbonyl_redctase"/>
</dbReference>
<dbReference type="Proteomes" id="UP000198287">
    <property type="component" value="Unassembled WGS sequence"/>
</dbReference>
<accession>A0A226DFJ7</accession>
<reference evidence="5 6" key="1">
    <citation type="submission" date="2015-12" db="EMBL/GenBank/DDBJ databases">
        <title>The genome of Folsomia candida.</title>
        <authorList>
            <person name="Faddeeva A."/>
            <person name="Derks M.F."/>
            <person name="Anvar Y."/>
            <person name="Smit S."/>
            <person name="Van Straalen N."/>
            <person name="Roelofs D."/>
        </authorList>
    </citation>
    <scope>NUCLEOTIDE SEQUENCE [LARGE SCALE GENOMIC DNA]</scope>
    <source>
        <strain evidence="5 6">VU population</strain>
        <tissue evidence="5">Whole body</tissue>
    </source>
</reference>
<dbReference type="SUPFAM" id="SSF51735">
    <property type="entry name" value="NAD(P)-binding Rossmann-fold domains"/>
    <property type="match status" value="1"/>
</dbReference>
<dbReference type="SMART" id="SM00822">
    <property type="entry name" value="PKS_KR"/>
    <property type="match status" value="1"/>
</dbReference>
<gene>
    <name evidence="5" type="ORF">Fcan01_21850</name>
</gene>